<reference evidence="2 3" key="1">
    <citation type="submission" date="2019-05" db="EMBL/GenBank/DDBJ databases">
        <title>Another draft genome of Portunus trituberculatus and its Hox gene families provides insights of decapod evolution.</title>
        <authorList>
            <person name="Jeong J.-H."/>
            <person name="Song I."/>
            <person name="Kim S."/>
            <person name="Choi T."/>
            <person name="Kim D."/>
            <person name="Ryu S."/>
            <person name="Kim W."/>
        </authorList>
    </citation>
    <scope>NUCLEOTIDE SEQUENCE [LARGE SCALE GENOMIC DNA]</scope>
    <source>
        <tissue evidence="2">Muscle</tissue>
    </source>
</reference>
<feature type="region of interest" description="Disordered" evidence="1">
    <location>
        <begin position="58"/>
        <end position="77"/>
    </location>
</feature>
<gene>
    <name evidence="2" type="ORF">E2C01_058464</name>
</gene>
<name>A0A5B7GWI3_PORTR</name>
<sequence>MIHPDHHSNDIGILFMLTISRSIVIMTPKRRSPSNHASNMASQTSPSEQPLKRILRPPAWHNTYRPSARGGLAQSRPRWPLDSMAFTALLSICSQGRLGTPPAPYRR</sequence>
<dbReference type="AlphaFoldDB" id="A0A5B7GWI3"/>
<dbReference type="EMBL" id="VSRR010021961">
    <property type="protein sequence ID" value="MPC64350.1"/>
    <property type="molecule type" value="Genomic_DNA"/>
</dbReference>
<protein>
    <submittedName>
        <fullName evidence="2">Uncharacterized protein</fullName>
    </submittedName>
</protein>
<proteinExistence type="predicted"/>
<accession>A0A5B7GWI3</accession>
<feature type="region of interest" description="Disordered" evidence="1">
    <location>
        <begin position="28"/>
        <end position="52"/>
    </location>
</feature>
<keyword evidence="3" id="KW-1185">Reference proteome</keyword>
<organism evidence="2 3">
    <name type="scientific">Portunus trituberculatus</name>
    <name type="common">Swimming crab</name>
    <name type="synonym">Neptunus trituberculatus</name>
    <dbReference type="NCBI Taxonomy" id="210409"/>
    <lineage>
        <taxon>Eukaryota</taxon>
        <taxon>Metazoa</taxon>
        <taxon>Ecdysozoa</taxon>
        <taxon>Arthropoda</taxon>
        <taxon>Crustacea</taxon>
        <taxon>Multicrustacea</taxon>
        <taxon>Malacostraca</taxon>
        <taxon>Eumalacostraca</taxon>
        <taxon>Eucarida</taxon>
        <taxon>Decapoda</taxon>
        <taxon>Pleocyemata</taxon>
        <taxon>Brachyura</taxon>
        <taxon>Eubrachyura</taxon>
        <taxon>Portunoidea</taxon>
        <taxon>Portunidae</taxon>
        <taxon>Portuninae</taxon>
        <taxon>Portunus</taxon>
    </lineage>
</organism>
<dbReference type="Proteomes" id="UP000324222">
    <property type="component" value="Unassembled WGS sequence"/>
</dbReference>
<evidence type="ECO:0000256" key="1">
    <source>
        <dbReference type="SAM" id="MobiDB-lite"/>
    </source>
</evidence>
<comment type="caution">
    <text evidence="2">The sequence shown here is derived from an EMBL/GenBank/DDBJ whole genome shotgun (WGS) entry which is preliminary data.</text>
</comment>
<evidence type="ECO:0000313" key="2">
    <source>
        <dbReference type="EMBL" id="MPC64350.1"/>
    </source>
</evidence>
<evidence type="ECO:0000313" key="3">
    <source>
        <dbReference type="Proteomes" id="UP000324222"/>
    </source>
</evidence>
<feature type="compositionally biased region" description="Polar residues" evidence="1">
    <location>
        <begin position="34"/>
        <end position="48"/>
    </location>
</feature>